<feature type="non-terminal residue" evidence="1">
    <location>
        <position position="1"/>
    </location>
</feature>
<dbReference type="Proteomes" id="UP001189429">
    <property type="component" value="Unassembled WGS sequence"/>
</dbReference>
<sequence>AMLADCDFIAALRHWACATKLTNMHVERMLAALKLQLGITGKERRCRQLGVEHLTADQYSEVTLDAQMEWSCMSETSKQGWAHKAHADWSMRISDERELQEVRAEDEKRLDQRIAANFWGLSSRWSPISSEWFETAARRAMGLDADKDLGGHRRYCAKLREGMAESLIVDDSTSIPSGSKVDAPLPCWKVFPGLCRTRDAWCLSEISRALRRLETYLKPLAGEFVRFRGFRRDGSVKTMTSLVMHVRMARPAVAILAKATFDDTGEQRKVCVSKQPDGRAWVLTAGMVLRGIVQGCEKMATPRISKLEVSHLVVRHRRRGIDLLEEKPAHNVLDMPFDADDGVKLGPAMERWKSLLELGMEAVGETTSKRRRTDVLHAWTEISDDEGSDLEDLVFG</sequence>
<name>A0ABN9W279_9DINO</name>
<comment type="caution">
    <text evidence="1">The sequence shown here is derived from an EMBL/GenBank/DDBJ whole genome shotgun (WGS) entry which is preliminary data.</text>
</comment>
<proteinExistence type="predicted"/>
<keyword evidence="2" id="KW-1185">Reference proteome</keyword>
<reference evidence="1" key="1">
    <citation type="submission" date="2023-10" db="EMBL/GenBank/DDBJ databases">
        <authorList>
            <person name="Chen Y."/>
            <person name="Shah S."/>
            <person name="Dougan E. K."/>
            <person name="Thang M."/>
            <person name="Chan C."/>
        </authorList>
    </citation>
    <scope>NUCLEOTIDE SEQUENCE [LARGE SCALE GENOMIC DNA]</scope>
</reference>
<evidence type="ECO:0000313" key="2">
    <source>
        <dbReference type="Proteomes" id="UP001189429"/>
    </source>
</evidence>
<feature type="non-terminal residue" evidence="1">
    <location>
        <position position="396"/>
    </location>
</feature>
<accession>A0ABN9W279</accession>
<evidence type="ECO:0008006" key="3">
    <source>
        <dbReference type="Google" id="ProtNLM"/>
    </source>
</evidence>
<gene>
    <name evidence="1" type="ORF">PCOR1329_LOCUS62579</name>
</gene>
<dbReference type="EMBL" id="CAUYUJ010017912">
    <property type="protein sequence ID" value="CAK0879033.1"/>
    <property type="molecule type" value="Genomic_DNA"/>
</dbReference>
<evidence type="ECO:0000313" key="1">
    <source>
        <dbReference type="EMBL" id="CAK0879033.1"/>
    </source>
</evidence>
<protein>
    <recommendedName>
        <fullName evidence="3">RNA-directed RNA polymerase</fullName>
    </recommendedName>
</protein>
<organism evidence="1 2">
    <name type="scientific">Prorocentrum cordatum</name>
    <dbReference type="NCBI Taxonomy" id="2364126"/>
    <lineage>
        <taxon>Eukaryota</taxon>
        <taxon>Sar</taxon>
        <taxon>Alveolata</taxon>
        <taxon>Dinophyceae</taxon>
        <taxon>Prorocentrales</taxon>
        <taxon>Prorocentraceae</taxon>
        <taxon>Prorocentrum</taxon>
    </lineage>
</organism>